<comment type="similarity">
    <text evidence="1 9">Belongs to the peptidase M3 family.</text>
</comment>
<dbReference type="PANTHER" id="PTHR11804:SF83">
    <property type="entry name" value="LD37516P"/>
    <property type="match status" value="1"/>
</dbReference>
<evidence type="ECO:0000256" key="1">
    <source>
        <dbReference type="ARBA" id="ARBA00006040"/>
    </source>
</evidence>
<dbReference type="InterPro" id="IPR045090">
    <property type="entry name" value="Pept_M3A_M3B"/>
</dbReference>
<proteinExistence type="inferred from homology"/>
<dbReference type="GO" id="GO:0004222">
    <property type="term" value="F:metalloendopeptidase activity"/>
    <property type="evidence" value="ECO:0007669"/>
    <property type="project" value="UniProtKB-EC"/>
</dbReference>
<organism evidence="12 13">
    <name type="scientific">Geotrypetes seraphini</name>
    <name type="common">Gaboon caecilian</name>
    <name type="synonym">Caecilia seraphini</name>
    <dbReference type="NCBI Taxonomy" id="260995"/>
    <lineage>
        <taxon>Eukaryota</taxon>
        <taxon>Metazoa</taxon>
        <taxon>Chordata</taxon>
        <taxon>Craniata</taxon>
        <taxon>Vertebrata</taxon>
        <taxon>Euteleostomi</taxon>
        <taxon>Amphibia</taxon>
        <taxon>Gymnophiona</taxon>
        <taxon>Geotrypetes</taxon>
    </lineage>
</organism>
<gene>
    <name evidence="13" type="primary">LOC117369376</name>
</gene>
<evidence type="ECO:0000256" key="4">
    <source>
        <dbReference type="ARBA" id="ARBA00022801"/>
    </source>
</evidence>
<dbReference type="PANTHER" id="PTHR11804">
    <property type="entry name" value="PROTEASE M3 THIMET OLIGOPEPTIDASE-RELATED"/>
    <property type="match status" value="1"/>
</dbReference>
<dbReference type="SUPFAM" id="SSF55486">
    <property type="entry name" value="Metalloproteases ('zincins'), catalytic domain"/>
    <property type="match status" value="1"/>
</dbReference>
<evidence type="ECO:0000256" key="3">
    <source>
        <dbReference type="ARBA" id="ARBA00022723"/>
    </source>
</evidence>
<dbReference type="GO" id="GO:0005829">
    <property type="term" value="C:cytosol"/>
    <property type="evidence" value="ECO:0007669"/>
    <property type="project" value="UniProtKB-ARBA"/>
</dbReference>
<evidence type="ECO:0000259" key="10">
    <source>
        <dbReference type="Pfam" id="PF01432"/>
    </source>
</evidence>
<dbReference type="Pfam" id="PF01432">
    <property type="entry name" value="Peptidase_M3"/>
    <property type="match status" value="1"/>
</dbReference>
<accession>A0A6P8SL41</accession>
<keyword evidence="4 9" id="KW-0378">Hydrolase</keyword>
<evidence type="ECO:0000256" key="6">
    <source>
        <dbReference type="ARBA" id="ARBA00023049"/>
    </source>
</evidence>
<evidence type="ECO:0000313" key="12">
    <source>
        <dbReference type="Proteomes" id="UP000515159"/>
    </source>
</evidence>
<feature type="domain" description="Peptidase M3A/M3B catalytic" evidence="10">
    <location>
        <begin position="289"/>
        <end position="738"/>
    </location>
</feature>
<comment type="catalytic activity">
    <reaction evidence="7">
        <text>Hydrolysis of oligopeptides, with broad specificity. Gly or Ala commonly occur as P1 or P1' residues, but more distant residues are also important, as is shown by the fact that Z-Gly-Pro-Gly-|-Gly-Pro-Ala is cleaved, but not Z-(Gly)(5).</text>
        <dbReference type="EC" id="3.4.24.70"/>
    </reaction>
</comment>
<dbReference type="GO" id="GO:0046872">
    <property type="term" value="F:metal ion binding"/>
    <property type="evidence" value="ECO:0007669"/>
    <property type="project" value="UniProtKB-UniRule"/>
</dbReference>
<evidence type="ECO:0000256" key="7">
    <source>
        <dbReference type="ARBA" id="ARBA00024603"/>
    </source>
</evidence>
<dbReference type="CDD" id="cd06456">
    <property type="entry name" value="M3A_DCP"/>
    <property type="match status" value="1"/>
</dbReference>
<dbReference type="InParanoid" id="A0A6P8SL41"/>
<dbReference type="GO" id="GO:0006508">
    <property type="term" value="P:proteolysis"/>
    <property type="evidence" value="ECO:0007669"/>
    <property type="project" value="UniProtKB-KW"/>
</dbReference>
<dbReference type="Pfam" id="PF19310">
    <property type="entry name" value="TOP_N"/>
    <property type="match status" value="1"/>
</dbReference>
<dbReference type="KEGG" id="gsh:117369376"/>
<keyword evidence="2 9" id="KW-0645">Protease</keyword>
<dbReference type="InterPro" id="IPR024077">
    <property type="entry name" value="Neurolysin/TOP_dom2"/>
</dbReference>
<evidence type="ECO:0000313" key="13">
    <source>
        <dbReference type="RefSeq" id="XP_033819750.1"/>
    </source>
</evidence>
<dbReference type="InterPro" id="IPR024079">
    <property type="entry name" value="MetalloPept_cat_dom_sf"/>
</dbReference>
<dbReference type="InterPro" id="IPR045666">
    <property type="entry name" value="OpdA_N"/>
</dbReference>
<dbReference type="FunFam" id="3.40.390.10:FF:000009">
    <property type="entry name" value="Oligopeptidase A"/>
    <property type="match status" value="1"/>
</dbReference>
<evidence type="ECO:0000256" key="5">
    <source>
        <dbReference type="ARBA" id="ARBA00022833"/>
    </source>
</evidence>
<dbReference type="RefSeq" id="XP_033819750.1">
    <property type="nucleotide sequence ID" value="XM_033963859.1"/>
</dbReference>
<dbReference type="InterPro" id="IPR001567">
    <property type="entry name" value="Pept_M3A_M3B_dom"/>
</dbReference>
<dbReference type="EC" id="3.4.24.70" evidence="8"/>
<dbReference type="Gene3D" id="1.10.1370.10">
    <property type="entry name" value="Neurolysin, domain 3"/>
    <property type="match status" value="1"/>
</dbReference>
<feature type="domain" description="Oligopeptidase A N-terminal" evidence="11">
    <location>
        <begin position="93"/>
        <end position="207"/>
    </location>
</feature>
<evidence type="ECO:0000256" key="2">
    <source>
        <dbReference type="ARBA" id="ARBA00022670"/>
    </source>
</evidence>
<dbReference type="GO" id="GO:0006518">
    <property type="term" value="P:peptide metabolic process"/>
    <property type="evidence" value="ECO:0007669"/>
    <property type="project" value="TreeGrafter"/>
</dbReference>
<dbReference type="InterPro" id="IPR034005">
    <property type="entry name" value="M3A_DCP"/>
</dbReference>
<keyword evidence="5 9" id="KW-0862">Zinc</keyword>
<keyword evidence="6 9" id="KW-0482">Metalloprotease</keyword>
<dbReference type="OrthoDB" id="17530at2759"/>
<evidence type="ECO:0000259" key="11">
    <source>
        <dbReference type="Pfam" id="PF19310"/>
    </source>
</evidence>
<evidence type="ECO:0000256" key="9">
    <source>
        <dbReference type="RuleBase" id="RU003435"/>
    </source>
</evidence>
<keyword evidence="3 9" id="KW-0479">Metal-binding</keyword>
<evidence type="ECO:0000256" key="8">
    <source>
        <dbReference type="ARBA" id="ARBA00026100"/>
    </source>
</evidence>
<dbReference type="AlphaFoldDB" id="A0A6P8SL41"/>
<sequence>MFVSSDCTSNVTSIRVTSGMILRQRCVQHVIFLIIWKWISCPYKSKLFHSAEAIALSELNPLLDTSSLPHFSTIVSAHVVPGITKASEDLLKALKEYEKHLQETGSLPRTWESVEEPLEVLQVPFFYSWQIVNHLQNVKNSIELRKVFQQVQPIFVNITTCLDQSLITYNAFKELNKTSHNLDVPQQRILQSYLLSAHHGGADLQPQEQSKLNVINLKLANLTTKFRNNVLDSTKNFSIMLTDEESVKGLPELTRSLLVTNAVTETNQSTNPNKGPWKVTLDSQCYGSIMKHSQNRQLRKDLFHAHMTRAGSGDLNNKVLLEEIRQLRQEKAKILGYETYAHLSLSSKMVQQVDTVWNFLNFLRNKSYPAVQAELQSLQDFAQQHGHEGNLENWDIAFWMERQYESLFSLNDDELRYYFPLDTVLSGLFKLCSDLFGITILERNEGIEVWDPAVRFFKVFDENELLLASFYLDPFSRPQEKNSGAWMQDFITKSKLLHHTPVAFVICNQIPPVGSSPSTMSFGEISTLFHEFGHALQHMLTTVPYAGASGINNIEWDAIEMASQFMENWLFDWDTITAISGHYKTQKTLPQNMFQELLQAQYYFRASSMLYQLYLAALDMELHTSLDPWSQVKERVADKFTVLKPLVEDCIPCTFTHIFGENAYAAGYYSYKWAEMMAQDAFEAFTEVGLQNRDLVIKIGRTYRDTVLSLGGGTSPQEVFRLFRGRDPSPDALLRSYGLQ</sequence>
<protein>
    <recommendedName>
        <fullName evidence="8">oligopeptidase A</fullName>
        <ecNumber evidence="8">3.4.24.70</ecNumber>
    </recommendedName>
</protein>
<keyword evidence="12" id="KW-1185">Reference proteome</keyword>
<dbReference type="Proteomes" id="UP000515159">
    <property type="component" value="Chromosome 11"/>
</dbReference>
<reference evidence="13" key="1">
    <citation type="submission" date="2025-08" db="UniProtKB">
        <authorList>
            <consortium name="RefSeq"/>
        </authorList>
    </citation>
    <scope>IDENTIFICATION</scope>
</reference>
<comment type="cofactor">
    <cofactor evidence="9">
        <name>Zn(2+)</name>
        <dbReference type="ChEBI" id="CHEBI:29105"/>
    </cofactor>
    <text evidence="9">Binds 1 zinc ion.</text>
</comment>
<dbReference type="GeneID" id="117369376"/>
<dbReference type="Gene3D" id="1.10.1370.40">
    <property type="match status" value="1"/>
</dbReference>
<dbReference type="Gene3D" id="3.40.390.10">
    <property type="entry name" value="Collagenase (Catalytic Domain)"/>
    <property type="match status" value="1"/>
</dbReference>
<name>A0A6P8SL41_GEOSA</name>